<dbReference type="AlphaFoldDB" id="D9W8E7"/>
<dbReference type="EMBL" id="GG657754">
    <property type="protein sequence ID" value="EFL22654.1"/>
    <property type="molecule type" value="Genomic_DNA"/>
</dbReference>
<evidence type="ECO:0000256" key="1">
    <source>
        <dbReference type="SAM" id="MobiDB-lite"/>
    </source>
</evidence>
<organism evidence="3 4">
    <name type="scientific">Streptomyces himastatinicus ATCC 53653</name>
    <dbReference type="NCBI Taxonomy" id="457427"/>
    <lineage>
        <taxon>Bacteria</taxon>
        <taxon>Bacillati</taxon>
        <taxon>Actinomycetota</taxon>
        <taxon>Actinomycetes</taxon>
        <taxon>Kitasatosporales</taxon>
        <taxon>Streptomycetaceae</taxon>
        <taxon>Streptomyces</taxon>
        <taxon>Streptomyces violaceusniger group</taxon>
    </lineage>
</organism>
<dbReference type="InterPro" id="IPR010982">
    <property type="entry name" value="Lambda_DNA-bd_dom_sf"/>
</dbReference>
<evidence type="ECO:0000259" key="2">
    <source>
        <dbReference type="PROSITE" id="PS50943"/>
    </source>
</evidence>
<dbReference type="CDD" id="cd00093">
    <property type="entry name" value="HTH_XRE"/>
    <property type="match status" value="1"/>
</dbReference>
<evidence type="ECO:0000313" key="3">
    <source>
        <dbReference type="EMBL" id="EFL22654.1"/>
    </source>
</evidence>
<dbReference type="Gene3D" id="3.30.450.180">
    <property type="match status" value="1"/>
</dbReference>
<dbReference type="PROSITE" id="PS50943">
    <property type="entry name" value="HTH_CROC1"/>
    <property type="match status" value="1"/>
</dbReference>
<dbReference type="HOGENOM" id="CLU_643909_0_0_11"/>
<dbReference type="InterPro" id="IPR001387">
    <property type="entry name" value="Cro/C1-type_HTH"/>
</dbReference>
<dbReference type="Proteomes" id="UP000003963">
    <property type="component" value="Unassembled WGS sequence"/>
</dbReference>
<dbReference type="SUPFAM" id="SSF47413">
    <property type="entry name" value="lambda repressor-like DNA-binding domains"/>
    <property type="match status" value="1"/>
</dbReference>
<feature type="domain" description="HTH cro/C1-type" evidence="2">
    <location>
        <begin position="181"/>
        <end position="232"/>
    </location>
</feature>
<proteinExistence type="predicted"/>
<dbReference type="PANTHER" id="PTHR35010:SF2">
    <property type="entry name" value="BLL4672 PROTEIN"/>
    <property type="match status" value="1"/>
</dbReference>
<feature type="compositionally biased region" description="Basic and acidic residues" evidence="1">
    <location>
        <begin position="119"/>
        <end position="140"/>
    </location>
</feature>
<dbReference type="Gene3D" id="1.10.260.40">
    <property type="entry name" value="lambda repressor-like DNA-binding domains"/>
    <property type="match status" value="1"/>
</dbReference>
<keyword evidence="4" id="KW-1185">Reference proteome</keyword>
<dbReference type="SMART" id="SM00530">
    <property type="entry name" value="HTH_XRE"/>
    <property type="match status" value="1"/>
</dbReference>
<dbReference type="Pfam" id="PF17765">
    <property type="entry name" value="MLTR_LBD"/>
    <property type="match status" value="1"/>
</dbReference>
<dbReference type="Pfam" id="PF13560">
    <property type="entry name" value="HTH_31"/>
    <property type="match status" value="1"/>
</dbReference>
<reference evidence="3 4" key="1">
    <citation type="submission" date="2009-02" db="EMBL/GenBank/DDBJ databases">
        <title>Annotation of Streptomyces hygroscopicus strain ATCC 53653.</title>
        <authorList>
            <consortium name="The Broad Institute Genome Sequencing Platform"/>
            <consortium name="Broad Institute Microbial Sequencing Center"/>
            <person name="Fischbach M."/>
            <person name="Godfrey P."/>
            <person name="Ward D."/>
            <person name="Young S."/>
            <person name="Zeng Q."/>
            <person name="Koehrsen M."/>
            <person name="Alvarado L."/>
            <person name="Berlin A.M."/>
            <person name="Bochicchio J."/>
            <person name="Borenstein D."/>
            <person name="Chapman S.B."/>
            <person name="Chen Z."/>
            <person name="Engels R."/>
            <person name="Freedman E."/>
            <person name="Gellesch M."/>
            <person name="Goldberg J."/>
            <person name="Griggs A."/>
            <person name="Gujja S."/>
            <person name="Heilman E.R."/>
            <person name="Heiman D.I."/>
            <person name="Hepburn T.A."/>
            <person name="Howarth C."/>
            <person name="Jen D."/>
            <person name="Larson L."/>
            <person name="Lewis B."/>
            <person name="Mehta T."/>
            <person name="Park D."/>
            <person name="Pearson M."/>
            <person name="Richards J."/>
            <person name="Roberts A."/>
            <person name="Saif S."/>
            <person name="Shea T.D."/>
            <person name="Shenoy N."/>
            <person name="Sisk P."/>
            <person name="Stolte C."/>
            <person name="Sykes S.N."/>
            <person name="Thomson T."/>
            <person name="Walk T."/>
            <person name="White J."/>
            <person name="Yandava C."/>
            <person name="Straight P."/>
            <person name="Clardy J."/>
            <person name="Hung D."/>
            <person name="Kolter R."/>
            <person name="Mekalanos J."/>
            <person name="Walker S."/>
            <person name="Walsh C.T."/>
            <person name="Wieland-Brown L.C."/>
            <person name="Haas B."/>
            <person name="Nusbaum C."/>
            <person name="Birren B."/>
        </authorList>
    </citation>
    <scope>NUCLEOTIDE SEQUENCE [LARGE SCALE GENOMIC DNA]</scope>
    <source>
        <strain evidence="3 4">ATCC 53653</strain>
    </source>
</reference>
<feature type="region of interest" description="Disordered" evidence="1">
    <location>
        <begin position="1"/>
        <end position="147"/>
    </location>
</feature>
<sequence length="426" mass="45897">MLGAAGRATGVGSSRHRGNPALVSRLPRCPAPRPGGHRDRRTARPGRPMGDRMADVGQQGPGQVPRPGPLRHAPASEPPRKPGERPAPLSGRAPGAARTADPHRGGGRPASGAAPGHRGTADPESVDRRSVEEPPDDLRYPRSRRVRHPGAMNTAELAGFLRARRARVRPADVGLEDIGRRQTRGLRREEVAERAGVSVDYYTRLEQGRRLRPSRQVVVALARALKLSDTECNYMLGLVGEAGLPVVSSGGPQAGALRLLDQLEDIPAMVLNSRYDILAWNRMATALVGDLGGIPPEGRNTLRWLFSGPARGISPHDRVRLGRSCVADLRAAGRYPDDPGVRQLVRELCAGSAEFAALWARHEIGVNRTMAKTMVHPVAGLLDLRCELLSVPGSSQRLMFYTAAPGTGAHRALRGLRDTAERRLNC</sequence>
<dbReference type="GO" id="GO:0003677">
    <property type="term" value="F:DNA binding"/>
    <property type="evidence" value="ECO:0007669"/>
    <property type="project" value="InterPro"/>
</dbReference>
<accession>D9W8E7</accession>
<protein>
    <submittedName>
        <fullName evidence="3">Putative transcriptional regulator</fullName>
    </submittedName>
</protein>
<dbReference type="PANTHER" id="PTHR35010">
    <property type="entry name" value="BLL4672 PROTEIN-RELATED"/>
    <property type="match status" value="1"/>
</dbReference>
<evidence type="ECO:0000313" key="4">
    <source>
        <dbReference type="Proteomes" id="UP000003963"/>
    </source>
</evidence>
<name>D9W8E7_9ACTN</name>
<dbReference type="InterPro" id="IPR041413">
    <property type="entry name" value="MLTR_LBD"/>
</dbReference>
<gene>
    <name evidence="3" type="ORF">SSOG_02368</name>
</gene>
<feature type="compositionally biased region" description="Low complexity" evidence="1">
    <location>
        <begin position="56"/>
        <end position="65"/>
    </location>
</feature>